<gene>
    <name evidence="4" type="ORF">AAF712_007442</name>
</gene>
<accession>A0ABR2ZVC2</accession>
<evidence type="ECO:0000259" key="3">
    <source>
        <dbReference type="Pfam" id="PF04548"/>
    </source>
</evidence>
<evidence type="ECO:0000313" key="5">
    <source>
        <dbReference type="Proteomes" id="UP001437256"/>
    </source>
</evidence>
<evidence type="ECO:0000256" key="1">
    <source>
        <dbReference type="ARBA" id="ARBA00022741"/>
    </source>
</evidence>
<dbReference type="SUPFAM" id="SSF52540">
    <property type="entry name" value="P-loop containing nucleoside triphosphate hydrolases"/>
    <property type="match status" value="1"/>
</dbReference>
<dbReference type="Gene3D" id="3.40.50.300">
    <property type="entry name" value="P-loop containing nucleotide triphosphate hydrolases"/>
    <property type="match status" value="1"/>
</dbReference>
<feature type="domain" description="AIG1-type G" evidence="3">
    <location>
        <begin position="21"/>
        <end position="152"/>
    </location>
</feature>
<protein>
    <recommendedName>
        <fullName evidence="3">AIG1-type G domain-containing protein</fullName>
    </recommendedName>
</protein>
<evidence type="ECO:0000313" key="4">
    <source>
        <dbReference type="EMBL" id="KAL0065531.1"/>
    </source>
</evidence>
<keyword evidence="5" id="KW-1185">Reference proteome</keyword>
<proteinExistence type="predicted"/>
<dbReference type="InterPro" id="IPR027417">
    <property type="entry name" value="P-loop_NTPase"/>
</dbReference>
<sequence>MQLASQDTKTKNERPRAYIAAMGGTGTGKTSFINLVGQSEFLVGDGLDSCTNRIQQHPFAFEGQDVVLIDIPGFDDSNKSDAEIVKMIADFLLAEYRAGRCLSGVMYFHRITDVRMGGASRRNFTMFQKLCGEEAFSNVAIVTTRWDLEEQEVAMARFEEMKSKPQLCRPIVDKGGSMFPHNRTPESANEIIRHLITGTSPVPLLIQREMAEGMKLSETTAGRELEQEILKQVESNQRQVAEIIEEMEQIQDSTELEALEEDIRALRERAAHWQTEAAKLSGPPLDPPAETHSIDFDGPLLDPQVPIQQLQLGALNDRTPDPAPSFVHAVPTGIPDTSTVHPPAVRPNITTEPPQQFATIDDLGQVKKDLQQMRYRQDHIEQEQSTSVRYPSWLVGILDRVILIFNNLRARDVSQGYRPTIEPSARTGG</sequence>
<keyword evidence="1" id="KW-0547">Nucleotide-binding</keyword>
<evidence type="ECO:0000256" key="2">
    <source>
        <dbReference type="SAM" id="Coils"/>
    </source>
</evidence>
<keyword evidence="2" id="KW-0175">Coiled coil</keyword>
<comment type="caution">
    <text evidence="4">The sequence shown here is derived from an EMBL/GenBank/DDBJ whole genome shotgun (WGS) entry which is preliminary data.</text>
</comment>
<reference evidence="4 5" key="1">
    <citation type="submission" date="2024-05" db="EMBL/GenBank/DDBJ databases">
        <title>A draft genome resource for the thread blight pathogen Marasmius tenuissimus strain MS-2.</title>
        <authorList>
            <person name="Yulfo-Soto G.E."/>
            <person name="Baruah I.K."/>
            <person name="Amoako-Attah I."/>
            <person name="Bukari Y."/>
            <person name="Meinhardt L.W."/>
            <person name="Bailey B.A."/>
            <person name="Cohen S.P."/>
        </authorList>
    </citation>
    <scope>NUCLEOTIDE SEQUENCE [LARGE SCALE GENOMIC DNA]</scope>
    <source>
        <strain evidence="4 5">MS-2</strain>
    </source>
</reference>
<dbReference type="InterPro" id="IPR006703">
    <property type="entry name" value="G_AIG1"/>
</dbReference>
<organism evidence="4 5">
    <name type="scientific">Marasmius tenuissimus</name>
    <dbReference type="NCBI Taxonomy" id="585030"/>
    <lineage>
        <taxon>Eukaryota</taxon>
        <taxon>Fungi</taxon>
        <taxon>Dikarya</taxon>
        <taxon>Basidiomycota</taxon>
        <taxon>Agaricomycotina</taxon>
        <taxon>Agaricomycetes</taxon>
        <taxon>Agaricomycetidae</taxon>
        <taxon>Agaricales</taxon>
        <taxon>Marasmiineae</taxon>
        <taxon>Marasmiaceae</taxon>
        <taxon>Marasmius</taxon>
    </lineage>
</organism>
<dbReference type="Proteomes" id="UP001437256">
    <property type="component" value="Unassembled WGS sequence"/>
</dbReference>
<dbReference type="EMBL" id="JBBXMP010000046">
    <property type="protein sequence ID" value="KAL0065531.1"/>
    <property type="molecule type" value="Genomic_DNA"/>
</dbReference>
<feature type="coiled-coil region" evidence="2">
    <location>
        <begin position="230"/>
        <end position="276"/>
    </location>
</feature>
<dbReference type="Pfam" id="PF04548">
    <property type="entry name" value="AIG1"/>
    <property type="match status" value="1"/>
</dbReference>
<name>A0ABR2ZVC2_9AGAR</name>